<proteinExistence type="inferred from homology"/>
<dbReference type="PANTHER" id="PTHR48021">
    <property type="match status" value="1"/>
</dbReference>
<evidence type="ECO:0000256" key="4">
    <source>
        <dbReference type="ARBA" id="ARBA00022692"/>
    </source>
</evidence>
<dbReference type="PANTHER" id="PTHR48021:SF37">
    <property type="entry name" value="SUGAR TRANSPORTER ERD6-LIKE 16"/>
    <property type="match status" value="1"/>
</dbReference>
<dbReference type="EMBL" id="JBEDUW010000004">
    <property type="protein sequence ID" value="KAK9933626.1"/>
    <property type="molecule type" value="Genomic_DNA"/>
</dbReference>
<comment type="similarity">
    <text evidence="2">Belongs to the major facilitator superfamily. Sugar transporter (TC 2.A.1.1) family.</text>
</comment>
<organism evidence="9 10">
    <name type="scientific">Rubus argutus</name>
    <name type="common">Southern blackberry</name>
    <dbReference type="NCBI Taxonomy" id="59490"/>
    <lineage>
        <taxon>Eukaryota</taxon>
        <taxon>Viridiplantae</taxon>
        <taxon>Streptophyta</taxon>
        <taxon>Embryophyta</taxon>
        <taxon>Tracheophyta</taxon>
        <taxon>Spermatophyta</taxon>
        <taxon>Magnoliopsida</taxon>
        <taxon>eudicotyledons</taxon>
        <taxon>Gunneridae</taxon>
        <taxon>Pentapetalae</taxon>
        <taxon>rosids</taxon>
        <taxon>fabids</taxon>
        <taxon>Rosales</taxon>
        <taxon>Rosaceae</taxon>
        <taxon>Rosoideae</taxon>
        <taxon>Rosoideae incertae sedis</taxon>
        <taxon>Rubus</taxon>
    </lineage>
</organism>
<accession>A0AAW1XBS6</accession>
<feature type="transmembrane region" description="Helical" evidence="7">
    <location>
        <begin position="302"/>
        <end position="324"/>
    </location>
</feature>
<evidence type="ECO:0000256" key="7">
    <source>
        <dbReference type="SAM" id="Phobius"/>
    </source>
</evidence>
<evidence type="ECO:0000256" key="5">
    <source>
        <dbReference type="ARBA" id="ARBA00022989"/>
    </source>
</evidence>
<dbReference type="Gene3D" id="1.20.1250.20">
    <property type="entry name" value="MFS general substrate transporter like domains"/>
    <property type="match status" value="1"/>
</dbReference>
<dbReference type="InterPro" id="IPR003663">
    <property type="entry name" value="Sugar/inositol_transpt"/>
</dbReference>
<dbReference type="GO" id="GO:0051119">
    <property type="term" value="F:sugar transmembrane transporter activity"/>
    <property type="evidence" value="ECO:0007669"/>
    <property type="project" value="InterPro"/>
</dbReference>
<keyword evidence="5 7" id="KW-1133">Transmembrane helix</keyword>
<dbReference type="InterPro" id="IPR044775">
    <property type="entry name" value="MFS_ERD6/Tret1-like"/>
</dbReference>
<dbReference type="Pfam" id="PF00083">
    <property type="entry name" value="Sugar_tr"/>
    <property type="match status" value="1"/>
</dbReference>
<feature type="transmembrane region" description="Helical" evidence="7">
    <location>
        <begin position="159"/>
        <end position="176"/>
    </location>
</feature>
<keyword evidence="6 7" id="KW-0472">Membrane</keyword>
<dbReference type="GO" id="GO:0016020">
    <property type="term" value="C:membrane"/>
    <property type="evidence" value="ECO:0007669"/>
    <property type="project" value="UniProtKB-SubCell"/>
</dbReference>
<dbReference type="PROSITE" id="PS50850">
    <property type="entry name" value="MFS"/>
    <property type="match status" value="1"/>
</dbReference>
<dbReference type="SUPFAM" id="SSF103473">
    <property type="entry name" value="MFS general substrate transporter"/>
    <property type="match status" value="1"/>
</dbReference>
<evidence type="ECO:0000259" key="8">
    <source>
        <dbReference type="PROSITE" id="PS50850"/>
    </source>
</evidence>
<keyword evidence="3" id="KW-0813">Transport</keyword>
<dbReference type="InterPro" id="IPR050549">
    <property type="entry name" value="MFS_Trehalose_Transporter"/>
</dbReference>
<feature type="transmembrane region" description="Helical" evidence="7">
    <location>
        <begin position="236"/>
        <end position="255"/>
    </location>
</feature>
<dbReference type="InterPro" id="IPR036259">
    <property type="entry name" value="MFS_trans_sf"/>
</dbReference>
<sequence length="418" mass="44830">MEIGQVVAHEDSDSGNNIKNGSIGMVLLSTGVAVCGSFQFGICVGYSAPSQSAIRKDLNLSLAEYSMFGSILSIGAVLGAFTSGWLAVYLSQGALSLDIGRFLTGYGISSFSYVVPVFIAEIAPKNLRGGLATLNQLFIILGASFTFIIGTIISWRTLALIAILPCIILVLGQWFIPESPRWLAKVGREEEFQVALQRLHGKNADVSDEMAEIQEYIVTLQSLPKAKILDLFQRRYLRCVIIGVGLMVFQQFAGINGVQFYASETFEAAGVSGSIGTIAYACLQVPITLLGAFLMDTSGRRVLVMVSAAGMFIGAILVGVSFSLKGDGLLLDWVPLLAATGVLIYIAFFSIGMGAGPWVIMSEIFPIDVKGVGGSLGGACELVWCLDSFLYLQLSYELEFLRNILPLCCKEIQASLNS</sequence>
<reference evidence="9 10" key="1">
    <citation type="journal article" date="2023" name="G3 (Bethesda)">
        <title>A chromosome-length genome assembly and annotation of blackberry (Rubus argutus, cv. 'Hillquist').</title>
        <authorList>
            <person name="Bruna T."/>
            <person name="Aryal R."/>
            <person name="Dudchenko O."/>
            <person name="Sargent D.J."/>
            <person name="Mead D."/>
            <person name="Buti M."/>
            <person name="Cavallini A."/>
            <person name="Hytonen T."/>
            <person name="Andres J."/>
            <person name="Pham M."/>
            <person name="Weisz D."/>
            <person name="Mascagni F."/>
            <person name="Usai G."/>
            <person name="Natali L."/>
            <person name="Bassil N."/>
            <person name="Fernandez G.E."/>
            <person name="Lomsadze A."/>
            <person name="Armour M."/>
            <person name="Olukolu B."/>
            <person name="Poorten T."/>
            <person name="Britton C."/>
            <person name="Davik J."/>
            <person name="Ashrafi H."/>
            <person name="Aiden E.L."/>
            <person name="Borodovsky M."/>
            <person name="Worthington M."/>
        </authorList>
    </citation>
    <scope>NUCLEOTIDE SEQUENCE [LARGE SCALE GENOMIC DNA]</scope>
    <source>
        <strain evidence="9">PI 553951</strain>
    </source>
</reference>
<feature type="transmembrane region" description="Helical" evidence="7">
    <location>
        <begin position="275"/>
        <end position="295"/>
    </location>
</feature>
<evidence type="ECO:0000313" key="10">
    <source>
        <dbReference type="Proteomes" id="UP001457282"/>
    </source>
</evidence>
<evidence type="ECO:0000256" key="1">
    <source>
        <dbReference type="ARBA" id="ARBA00004141"/>
    </source>
</evidence>
<dbReference type="AlphaFoldDB" id="A0AAW1XBS6"/>
<dbReference type="InterPro" id="IPR005828">
    <property type="entry name" value="MFS_sugar_transport-like"/>
</dbReference>
<keyword evidence="4 7" id="KW-0812">Transmembrane</keyword>
<gene>
    <name evidence="9" type="ORF">M0R45_020814</name>
</gene>
<evidence type="ECO:0000313" key="9">
    <source>
        <dbReference type="EMBL" id="KAK9933626.1"/>
    </source>
</evidence>
<comment type="caution">
    <text evidence="9">The sequence shown here is derived from an EMBL/GenBank/DDBJ whole genome shotgun (WGS) entry which is preliminary data.</text>
</comment>
<feature type="transmembrane region" description="Helical" evidence="7">
    <location>
        <begin position="23"/>
        <end position="46"/>
    </location>
</feature>
<dbReference type="Proteomes" id="UP001457282">
    <property type="component" value="Unassembled WGS sequence"/>
</dbReference>
<feature type="transmembrane region" description="Helical" evidence="7">
    <location>
        <begin position="102"/>
        <end position="122"/>
    </location>
</feature>
<name>A0AAW1XBS6_RUBAR</name>
<dbReference type="CDD" id="cd17358">
    <property type="entry name" value="MFS_GLUT6_8_Class3_like"/>
    <property type="match status" value="1"/>
</dbReference>
<feature type="transmembrane region" description="Helical" evidence="7">
    <location>
        <begin position="134"/>
        <end position="153"/>
    </location>
</feature>
<feature type="domain" description="Major facilitator superfamily (MFS) profile" evidence="8">
    <location>
        <begin position="1"/>
        <end position="418"/>
    </location>
</feature>
<keyword evidence="10" id="KW-1185">Reference proteome</keyword>
<evidence type="ECO:0000256" key="6">
    <source>
        <dbReference type="ARBA" id="ARBA00023136"/>
    </source>
</evidence>
<keyword evidence="3" id="KW-0762">Sugar transport</keyword>
<protein>
    <recommendedName>
        <fullName evidence="8">Major facilitator superfamily (MFS) profile domain-containing protein</fullName>
    </recommendedName>
</protein>
<dbReference type="PRINTS" id="PR00171">
    <property type="entry name" value="SUGRTRNSPORT"/>
</dbReference>
<evidence type="ECO:0000256" key="2">
    <source>
        <dbReference type="ARBA" id="ARBA00010992"/>
    </source>
</evidence>
<dbReference type="InterPro" id="IPR020846">
    <property type="entry name" value="MFS_dom"/>
</dbReference>
<comment type="subcellular location">
    <subcellularLocation>
        <location evidence="1">Membrane</location>
        <topology evidence="1">Multi-pass membrane protein</topology>
    </subcellularLocation>
</comment>
<feature type="transmembrane region" description="Helical" evidence="7">
    <location>
        <begin position="336"/>
        <end position="360"/>
    </location>
</feature>
<evidence type="ECO:0000256" key="3">
    <source>
        <dbReference type="ARBA" id="ARBA00022597"/>
    </source>
</evidence>
<feature type="transmembrane region" description="Helical" evidence="7">
    <location>
        <begin position="67"/>
        <end position="90"/>
    </location>
</feature>